<evidence type="ECO:0000313" key="7">
    <source>
        <dbReference type="Proteomes" id="UP000320095"/>
    </source>
</evidence>
<feature type="transmembrane region" description="Helical" evidence="5">
    <location>
        <begin position="431"/>
        <end position="453"/>
    </location>
</feature>
<keyword evidence="1" id="KW-0547">Nucleotide-binding</keyword>
<dbReference type="GO" id="GO:0140662">
    <property type="term" value="F:ATP-dependent protein folding chaperone"/>
    <property type="evidence" value="ECO:0007669"/>
    <property type="project" value="InterPro"/>
</dbReference>
<dbReference type="RefSeq" id="WP_140688250.1">
    <property type="nucleotide sequence ID" value="NZ_RCZG01000001.1"/>
</dbReference>
<evidence type="ECO:0000256" key="3">
    <source>
        <dbReference type="ARBA" id="ARBA00023186"/>
    </source>
</evidence>
<keyword evidence="5" id="KW-1133">Transmembrane helix</keyword>
<dbReference type="Proteomes" id="UP000320095">
    <property type="component" value="Unassembled WGS sequence"/>
</dbReference>
<keyword evidence="5" id="KW-0472">Membrane</keyword>
<evidence type="ECO:0000313" key="6">
    <source>
        <dbReference type="EMBL" id="TPG37120.1"/>
    </source>
</evidence>
<accession>A0A502EKR5</accession>
<dbReference type="PANTHER" id="PTHR42749:SF1">
    <property type="entry name" value="CELL SHAPE-DETERMINING PROTEIN MREB"/>
    <property type="match status" value="1"/>
</dbReference>
<sequence length="580" mass="59207">MAQGIGLSIGATAFRAVAVGRSAVTRSPVLTLYPHRPAEVGVPSENPNLDERGLIITDFVDRVGDPVPIVASDGSSHRAEVLLADALRSLLLVLTGGRPPAEPVGVTYPAHWSPAAVEALRGALDQPALLTSDATAALTALQDDPGLPTRGIIALCDVGGTGASVTLADAANGFQPIGPTLRHTDFSGDLVDAALLSRVVADLATSGSVDLTGTSAIGSLSRLRGQCRAAKERLSTSSSTSLAVDMPGQSSEVRVTRTELDEAIRQPLGGFLDAIRDTLQRSGIRPEGLAAVAAVGGGARIPIFVTSLSEQLRAPVVTFAQPELAGAIGGGLKAVRALVPDGATSITPAALPASVPVVPLPPVDQGAPASSTFRALAWSDADDIPEPAAAEPGYEQSEYEPYDARPQIEFAGHEADAEAAVAPLPWYRRPAGILAIVLLAVLLAIGAVAFYALRGDESPSTAPSSTPVTTTPPPPASEVSPTASEAPPADPQAPPEQTVFQQAPPSPAATQEPPPQSETPPPTTEAPPPPPPTQAPTTAPSTVTEPPPSSTQQQPIIPTLPYQTIPGLPFVPAPIQPASP</sequence>
<dbReference type="SUPFAM" id="SSF53067">
    <property type="entry name" value="Actin-like ATPase domain"/>
    <property type="match status" value="1"/>
</dbReference>
<evidence type="ECO:0000256" key="4">
    <source>
        <dbReference type="SAM" id="MobiDB-lite"/>
    </source>
</evidence>
<protein>
    <submittedName>
        <fullName evidence="6">Molecular chaperone</fullName>
    </submittedName>
</protein>
<feature type="compositionally biased region" description="Pro residues" evidence="4">
    <location>
        <begin position="504"/>
        <end position="534"/>
    </location>
</feature>
<dbReference type="OrthoDB" id="5173286at2"/>
<feature type="compositionally biased region" description="Low complexity" evidence="4">
    <location>
        <begin position="477"/>
        <end position="487"/>
    </location>
</feature>
<dbReference type="AlphaFoldDB" id="A0A502EKR5"/>
<dbReference type="Gene3D" id="3.30.420.40">
    <property type="match status" value="2"/>
</dbReference>
<keyword evidence="3" id="KW-0143">Chaperone</keyword>
<comment type="caution">
    <text evidence="6">The sequence shown here is derived from an EMBL/GenBank/DDBJ whole genome shotgun (WGS) entry which is preliminary data.</text>
</comment>
<evidence type="ECO:0000256" key="2">
    <source>
        <dbReference type="ARBA" id="ARBA00022840"/>
    </source>
</evidence>
<keyword evidence="2" id="KW-0067">ATP-binding</keyword>
<dbReference type="Gene3D" id="3.90.640.10">
    <property type="entry name" value="Actin, Chain A, domain 4"/>
    <property type="match status" value="1"/>
</dbReference>
<feature type="compositionally biased region" description="Low complexity" evidence="4">
    <location>
        <begin position="458"/>
        <end position="469"/>
    </location>
</feature>
<feature type="compositionally biased region" description="Pro residues" evidence="4">
    <location>
        <begin position="569"/>
        <end position="580"/>
    </location>
</feature>
<feature type="region of interest" description="Disordered" evidence="4">
    <location>
        <begin position="456"/>
        <end position="580"/>
    </location>
</feature>
<organism evidence="6 7">
    <name type="scientific">Mycolicibacterium hodleri</name>
    <dbReference type="NCBI Taxonomy" id="49897"/>
    <lineage>
        <taxon>Bacteria</taxon>
        <taxon>Bacillati</taxon>
        <taxon>Actinomycetota</taxon>
        <taxon>Actinomycetes</taxon>
        <taxon>Mycobacteriales</taxon>
        <taxon>Mycobacteriaceae</taxon>
        <taxon>Mycolicibacterium</taxon>
    </lineage>
</organism>
<dbReference type="GO" id="GO:0005524">
    <property type="term" value="F:ATP binding"/>
    <property type="evidence" value="ECO:0007669"/>
    <property type="project" value="UniProtKB-KW"/>
</dbReference>
<evidence type="ECO:0000256" key="5">
    <source>
        <dbReference type="SAM" id="Phobius"/>
    </source>
</evidence>
<feature type="compositionally biased region" description="Low complexity" evidence="4">
    <location>
        <begin position="535"/>
        <end position="559"/>
    </location>
</feature>
<dbReference type="InterPro" id="IPR043129">
    <property type="entry name" value="ATPase_NBD"/>
</dbReference>
<evidence type="ECO:0000256" key="1">
    <source>
        <dbReference type="ARBA" id="ARBA00022741"/>
    </source>
</evidence>
<keyword evidence="7" id="KW-1185">Reference proteome</keyword>
<keyword evidence="5" id="KW-0812">Transmembrane</keyword>
<dbReference type="Pfam" id="PF00012">
    <property type="entry name" value="HSP70"/>
    <property type="match status" value="1"/>
</dbReference>
<dbReference type="PANTHER" id="PTHR42749">
    <property type="entry name" value="CELL SHAPE-DETERMINING PROTEIN MREB"/>
    <property type="match status" value="1"/>
</dbReference>
<gene>
    <name evidence="6" type="ORF">EAH80_04530</name>
</gene>
<reference evidence="6 7" key="1">
    <citation type="journal article" date="2019" name="Environ. Microbiol.">
        <title>Species interactions and distinct microbial communities in high Arctic permafrost affected cryosols are associated with the CH4 and CO2 gas fluxes.</title>
        <authorList>
            <person name="Altshuler I."/>
            <person name="Hamel J."/>
            <person name="Turney S."/>
            <person name="Magnuson E."/>
            <person name="Levesque R."/>
            <person name="Greer C."/>
            <person name="Whyte L.G."/>
        </authorList>
    </citation>
    <scope>NUCLEOTIDE SEQUENCE [LARGE SCALE GENOMIC DNA]</scope>
    <source>
        <strain evidence="6 7">S5.20</strain>
    </source>
</reference>
<name>A0A502EKR5_9MYCO</name>
<dbReference type="InterPro" id="IPR013126">
    <property type="entry name" value="Hsp_70_fam"/>
</dbReference>
<proteinExistence type="predicted"/>
<dbReference type="EMBL" id="RCZG01000001">
    <property type="protein sequence ID" value="TPG37120.1"/>
    <property type="molecule type" value="Genomic_DNA"/>
</dbReference>